<dbReference type="PRINTS" id="PR00107">
    <property type="entry name" value="PHOSPHOCPHPR"/>
</dbReference>
<dbReference type="AlphaFoldDB" id="A0A9D1V4K3"/>
<dbReference type="PANTHER" id="PTHR33705:SF2">
    <property type="entry name" value="PHOSPHOCARRIER PROTEIN NPR"/>
    <property type="match status" value="1"/>
</dbReference>
<dbReference type="Gene3D" id="3.30.1340.10">
    <property type="entry name" value="HPr-like"/>
    <property type="match status" value="1"/>
</dbReference>
<evidence type="ECO:0000256" key="2">
    <source>
        <dbReference type="ARBA" id="ARBA00022490"/>
    </source>
</evidence>
<reference evidence="5" key="1">
    <citation type="journal article" date="2021" name="PeerJ">
        <title>Extensive microbial diversity within the chicken gut microbiome revealed by metagenomics and culture.</title>
        <authorList>
            <person name="Gilroy R."/>
            <person name="Ravi A."/>
            <person name="Getino M."/>
            <person name="Pursley I."/>
            <person name="Horton D.L."/>
            <person name="Alikhan N.F."/>
            <person name="Baker D."/>
            <person name="Gharbi K."/>
            <person name="Hall N."/>
            <person name="Watson M."/>
            <person name="Adriaenssens E.M."/>
            <person name="Foster-Nyarko E."/>
            <person name="Jarju S."/>
            <person name="Secka A."/>
            <person name="Antonio M."/>
            <person name="Oren A."/>
            <person name="Chaudhuri R.R."/>
            <person name="La Ragione R."/>
            <person name="Hildebrand F."/>
            <person name="Pallen M.J."/>
        </authorList>
    </citation>
    <scope>NUCLEOTIDE SEQUENCE</scope>
    <source>
        <strain evidence="5">2239</strain>
    </source>
</reference>
<dbReference type="GO" id="GO:0005737">
    <property type="term" value="C:cytoplasm"/>
    <property type="evidence" value="ECO:0007669"/>
    <property type="project" value="UniProtKB-SubCell"/>
</dbReference>
<dbReference type="InterPro" id="IPR035895">
    <property type="entry name" value="HPr-like_sf"/>
</dbReference>
<comment type="subcellular location">
    <subcellularLocation>
        <location evidence="1">Cytoplasm</location>
    </subcellularLocation>
</comment>
<proteinExistence type="predicted"/>
<reference evidence="5" key="2">
    <citation type="submission" date="2021-04" db="EMBL/GenBank/DDBJ databases">
        <authorList>
            <person name="Gilroy R."/>
        </authorList>
    </citation>
    <scope>NUCLEOTIDE SEQUENCE</scope>
    <source>
        <strain evidence="5">2239</strain>
    </source>
</reference>
<organism evidence="5 6">
    <name type="scientific">Candidatus Allofournierella pullicola</name>
    <dbReference type="NCBI Taxonomy" id="2838596"/>
    <lineage>
        <taxon>Bacteria</taxon>
        <taxon>Bacillati</taxon>
        <taxon>Bacillota</taxon>
        <taxon>Clostridia</taxon>
        <taxon>Eubacteriales</taxon>
        <taxon>Oscillospiraceae</taxon>
        <taxon>Allofournierella</taxon>
    </lineage>
</organism>
<evidence type="ECO:0000256" key="3">
    <source>
        <dbReference type="ARBA" id="ARBA00022683"/>
    </source>
</evidence>
<dbReference type="Pfam" id="PF00381">
    <property type="entry name" value="PTS-HPr"/>
    <property type="match status" value="1"/>
</dbReference>
<evidence type="ECO:0000256" key="1">
    <source>
        <dbReference type="ARBA" id="ARBA00004496"/>
    </source>
</evidence>
<dbReference type="CDD" id="cd00367">
    <property type="entry name" value="PTS-HPr_like"/>
    <property type="match status" value="1"/>
</dbReference>
<evidence type="ECO:0000259" key="4">
    <source>
        <dbReference type="PROSITE" id="PS51350"/>
    </source>
</evidence>
<comment type="caution">
    <text evidence="5">The sequence shown here is derived from an EMBL/GenBank/DDBJ whole genome shotgun (WGS) entry which is preliminary data.</text>
</comment>
<dbReference type="SUPFAM" id="SSF55594">
    <property type="entry name" value="HPr-like"/>
    <property type="match status" value="1"/>
</dbReference>
<dbReference type="PANTHER" id="PTHR33705">
    <property type="entry name" value="PHOSPHOCARRIER PROTEIN HPR"/>
    <property type="match status" value="1"/>
</dbReference>
<keyword evidence="3" id="KW-0598">Phosphotransferase system</keyword>
<evidence type="ECO:0000313" key="5">
    <source>
        <dbReference type="EMBL" id="HIX05947.1"/>
    </source>
</evidence>
<name>A0A9D1V4K3_9FIRM</name>
<keyword evidence="2" id="KW-0963">Cytoplasm</keyword>
<protein>
    <submittedName>
        <fullName evidence="5">HPr family phosphocarrier protein</fullName>
    </submittedName>
</protein>
<dbReference type="InterPro" id="IPR000032">
    <property type="entry name" value="HPr-like"/>
</dbReference>
<dbReference type="PROSITE" id="PS51350">
    <property type="entry name" value="PTS_HPR_DOM"/>
    <property type="match status" value="1"/>
</dbReference>
<dbReference type="NCBIfam" id="TIGR01003">
    <property type="entry name" value="PTS_HPr_family"/>
    <property type="match status" value="1"/>
</dbReference>
<gene>
    <name evidence="5" type="ORF">H9865_07590</name>
</gene>
<dbReference type="GO" id="GO:0009401">
    <property type="term" value="P:phosphoenolpyruvate-dependent sugar phosphotransferase system"/>
    <property type="evidence" value="ECO:0007669"/>
    <property type="project" value="UniProtKB-KW"/>
</dbReference>
<accession>A0A9D1V4K3</accession>
<dbReference type="EMBL" id="DXFW01000022">
    <property type="protein sequence ID" value="HIX05947.1"/>
    <property type="molecule type" value="Genomic_DNA"/>
</dbReference>
<sequence length="87" mass="9230">MVSKQTKIVNPMGMHMRPAGMFANAMMKFDSDVNLVANGKTVNAKSIMNLIAACIKCGTEVEVQCSGPDEEAALVEAVRLIDSGLGE</sequence>
<dbReference type="InterPro" id="IPR050399">
    <property type="entry name" value="HPr"/>
</dbReference>
<evidence type="ECO:0000313" key="6">
    <source>
        <dbReference type="Proteomes" id="UP000824193"/>
    </source>
</evidence>
<feature type="domain" description="HPr" evidence="4">
    <location>
        <begin position="1"/>
        <end position="87"/>
    </location>
</feature>
<dbReference type="Proteomes" id="UP000824193">
    <property type="component" value="Unassembled WGS sequence"/>
</dbReference>